<comment type="catalytic activity">
    <reaction evidence="1">
        <text>Release of the N-terminal residue from a tripeptide.</text>
        <dbReference type="EC" id="3.4.11.4"/>
    </reaction>
</comment>
<evidence type="ECO:0000256" key="8">
    <source>
        <dbReference type="ARBA" id="ARBA00022833"/>
    </source>
</evidence>
<dbReference type="Pfam" id="PF01546">
    <property type="entry name" value="Peptidase_M20"/>
    <property type="match status" value="1"/>
</dbReference>
<dbReference type="PANTHER" id="PTHR42994">
    <property type="entry name" value="PEPTIDASE T"/>
    <property type="match status" value="1"/>
</dbReference>
<dbReference type="NCBIfam" id="NF009920">
    <property type="entry name" value="PRK13381.1"/>
    <property type="match status" value="1"/>
</dbReference>
<dbReference type="InterPro" id="IPR011650">
    <property type="entry name" value="Peptidase_M20_dimer"/>
</dbReference>
<keyword evidence="8" id="KW-0862">Zinc</keyword>
<dbReference type="PIRSF" id="PIRSF037215">
    <property type="entry name" value="Peptidase_M20B"/>
    <property type="match status" value="1"/>
</dbReference>
<dbReference type="EC" id="3.4.11.4" evidence="10"/>
<evidence type="ECO:0000256" key="6">
    <source>
        <dbReference type="ARBA" id="ARBA00022723"/>
    </source>
</evidence>
<dbReference type="InterPro" id="IPR002933">
    <property type="entry name" value="Peptidase_M20"/>
</dbReference>
<dbReference type="PROSITE" id="PS00758">
    <property type="entry name" value="ARGE_DAPE_CPG2_1"/>
    <property type="match status" value="1"/>
</dbReference>
<dbReference type="Proteomes" id="UP000831947">
    <property type="component" value="Chromosome"/>
</dbReference>
<evidence type="ECO:0000256" key="2">
    <source>
        <dbReference type="ARBA" id="ARBA00001947"/>
    </source>
</evidence>
<name>A0ABY4PDZ8_9LACO</name>
<dbReference type="Gene3D" id="3.30.70.360">
    <property type="match status" value="1"/>
</dbReference>
<keyword evidence="5" id="KW-0645">Protease</keyword>
<evidence type="ECO:0000256" key="4">
    <source>
        <dbReference type="ARBA" id="ARBA00022438"/>
    </source>
</evidence>
<evidence type="ECO:0000256" key="9">
    <source>
        <dbReference type="ARBA" id="ARBA00023049"/>
    </source>
</evidence>
<dbReference type="NCBIfam" id="TIGR01882">
    <property type="entry name" value="peptidase-T"/>
    <property type="match status" value="1"/>
</dbReference>
<evidence type="ECO:0000313" key="13">
    <source>
        <dbReference type="Proteomes" id="UP000831947"/>
    </source>
</evidence>
<evidence type="ECO:0000256" key="3">
    <source>
        <dbReference type="ARBA" id="ARBA00009692"/>
    </source>
</evidence>
<evidence type="ECO:0000256" key="10">
    <source>
        <dbReference type="NCBIfam" id="TIGR01882"/>
    </source>
</evidence>
<keyword evidence="9" id="KW-0482">Metalloprotease</keyword>
<dbReference type="PANTHER" id="PTHR42994:SF1">
    <property type="entry name" value="PEPTIDASE T"/>
    <property type="match status" value="1"/>
</dbReference>
<keyword evidence="4 12" id="KW-0031">Aminopeptidase</keyword>
<evidence type="ECO:0000256" key="5">
    <source>
        <dbReference type="ARBA" id="ARBA00022670"/>
    </source>
</evidence>
<accession>A0ABY4PDZ8</accession>
<dbReference type="CDD" id="cd03892">
    <property type="entry name" value="M20_peptT"/>
    <property type="match status" value="1"/>
</dbReference>
<dbReference type="EMBL" id="CP093365">
    <property type="protein sequence ID" value="UQS84004.1"/>
    <property type="molecule type" value="Genomic_DNA"/>
</dbReference>
<dbReference type="GO" id="GO:0045148">
    <property type="term" value="F:tripeptide aminopeptidase activity"/>
    <property type="evidence" value="ECO:0007669"/>
    <property type="project" value="UniProtKB-EC"/>
</dbReference>
<keyword evidence="13" id="KW-1185">Reference proteome</keyword>
<reference evidence="12 13" key="1">
    <citation type="journal article" date="2022" name="Int. J. Syst. Evol. Microbiol.">
        <title>Apilactobacillus apisilvae sp. nov., Nicolia spurrieriana gen. nov. sp. nov., Bombilactobacillus folatiphilus sp. nov. and Bombilactobacillus thymidiniphilus sp. nov., four new lactic acid bacterial isolates from stingless bees Tetragonula carbonaria and Austroplebeia australis.</title>
        <authorList>
            <person name="Oliphant S.A."/>
            <person name="Watson-Haigh N.S."/>
            <person name="Sumby K.M."/>
            <person name="Gardner J."/>
            <person name="Groom S."/>
            <person name="Jiranek V."/>
        </authorList>
    </citation>
    <scope>NUCLEOTIDE SEQUENCE [LARGE SCALE GENOMIC DNA]</scope>
    <source>
        <strain evidence="12 13">SG4_A1</strain>
    </source>
</reference>
<evidence type="ECO:0000313" key="12">
    <source>
        <dbReference type="EMBL" id="UQS84004.1"/>
    </source>
</evidence>
<dbReference type="NCBIfam" id="NF003976">
    <property type="entry name" value="PRK05469.1"/>
    <property type="match status" value="1"/>
</dbReference>
<dbReference type="Gene3D" id="3.40.630.10">
    <property type="entry name" value="Zn peptidases"/>
    <property type="match status" value="1"/>
</dbReference>
<dbReference type="Pfam" id="PF07687">
    <property type="entry name" value="M20_dimer"/>
    <property type="match status" value="1"/>
</dbReference>
<evidence type="ECO:0000256" key="7">
    <source>
        <dbReference type="ARBA" id="ARBA00022801"/>
    </source>
</evidence>
<dbReference type="RefSeq" id="WP_249513188.1">
    <property type="nucleotide sequence ID" value="NZ_CP093365.1"/>
</dbReference>
<sequence length="414" mass="45814">MDLIIDQEQLLADFLQYVQIDTTSDAHAPLEQVPTTAGQTKLALILQQQLYDLGLQQVKLNPKNSFLTALLPSNNANQTGTIGFIAHLDTAPDYKGSQIHPQIHVNYDGSDIHWNNGLVLSSQQFPNLQNYIQQTLITTDGTTLLGVDDKGGIAGLVSALRYLVAHPEVEHCNIKVAFGPDEEIGRGADRFDVRDFAADFAYTLDNGLVGDIEYETFNAAQAVIEIAGTSVHPGQAKDQLVNAISLGEMIDQLLPASQRPELVDGHDGFYLLTNFSGTVAAAQLTYIIRDFARAQFEERKNNLQKIVDNLNQDLDYPRIKLHMADQYYNMADIINLDRYPLDLAQQAIEKLDIKPNFVPFRGGTDGSKITYLGLPTPNLFNGGENFHGPYEFVTVESLAQLAQTIVTISMLYNM</sequence>
<dbReference type="InterPro" id="IPR001261">
    <property type="entry name" value="ArgE/DapE_CS"/>
</dbReference>
<feature type="domain" description="Peptidase M20 dimerisation" evidence="11">
    <location>
        <begin position="214"/>
        <end position="311"/>
    </location>
</feature>
<proteinExistence type="inferred from homology"/>
<dbReference type="InterPro" id="IPR036264">
    <property type="entry name" value="Bact_exopeptidase_dim_dom"/>
</dbReference>
<evidence type="ECO:0000259" key="11">
    <source>
        <dbReference type="Pfam" id="PF07687"/>
    </source>
</evidence>
<comment type="cofactor">
    <cofactor evidence="2">
        <name>Zn(2+)</name>
        <dbReference type="ChEBI" id="CHEBI:29105"/>
    </cofactor>
</comment>
<dbReference type="PROSITE" id="PS00759">
    <property type="entry name" value="ARGE_DAPE_CPG2_2"/>
    <property type="match status" value="1"/>
</dbReference>
<evidence type="ECO:0000256" key="1">
    <source>
        <dbReference type="ARBA" id="ARBA00000870"/>
    </source>
</evidence>
<keyword evidence="6" id="KW-0479">Metal-binding</keyword>
<dbReference type="InterPro" id="IPR010161">
    <property type="entry name" value="Peptidase_M20B"/>
</dbReference>
<gene>
    <name evidence="12" type="primary">pepT</name>
    <name evidence="12" type="ORF">MOO47_02100</name>
</gene>
<organism evidence="12 13">
    <name type="scientific">Bombilactobacillus thymidiniphilus</name>
    <dbReference type="NCBI Taxonomy" id="2923363"/>
    <lineage>
        <taxon>Bacteria</taxon>
        <taxon>Bacillati</taxon>
        <taxon>Bacillota</taxon>
        <taxon>Bacilli</taxon>
        <taxon>Lactobacillales</taxon>
        <taxon>Lactobacillaceae</taxon>
        <taxon>Bombilactobacillus</taxon>
    </lineage>
</organism>
<keyword evidence="7 12" id="KW-0378">Hydrolase</keyword>
<dbReference type="SUPFAM" id="SSF53187">
    <property type="entry name" value="Zn-dependent exopeptidases"/>
    <property type="match status" value="1"/>
</dbReference>
<comment type="similarity">
    <text evidence="3">Belongs to the peptidase M20B family.</text>
</comment>
<protein>
    <recommendedName>
        <fullName evidence="10">Peptidase T</fullName>
        <ecNumber evidence="10">3.4.11.4</ecNumber>
    </recommendedName>
</protein>
<dbReference type="SUPFAM" id="SSF55031">
    <property type="entry name" value="Bacterial exopeptidase dimerisation domain"/>
    <property type="match status" value="1"/>
</dbReference>